<evidence type="ECO:0000313" key="1">
    <source>
        <dbReference type="EMBL" id="EMN02896.1"/>
    </source>
</evidence>
<accession>A0ABP2TF23</accession>
<sequence>MKKQQIKKIIQMLKSEGNKLRRGVTDYLLYRYLKSLRMKYTIVAPGKIHKFLLKCRNPFYKDHKFLNKSPF</sequence>
<reference evidence="1 2" key="1">
    <citation type="submission" date="2013-01" db="EMBL/GenBank/DDBJ databases">
        <authorList>
            <person name="Harkins D.M."/>
            <person name="Durkin A.S."/>
            <person name="Brinkac L.M."/>
            <person name="Haft D.H."/>
            <person name="Selengut J.D."/>
            <person name="Sanka R."/>
            <person name="DePew J."/>
            <person name="Purushe J."/>
            <person name="Whelen A.C."/>
            <person name="Vinetz J.M."/>
            <person name="Sutton G.G."/>
            <person name="Nierman W.C."/>
            <person name="Fouts D.E."/>
        </authorList>
    </citation>
    <scope>NUCLEOTIDE SEQUENCE [LARGE SCALE GENOMIC DNA]</scope>
    <source>
        <strain evidence="1 2">2007001578</strain>
    </source>
</reference>
<dbReference type="EMBL" id="AHMH02000004">
    <property type="protein sequence ID" value="EMN02896.1"/>
    <property type="molecule type" value="Genomic_DNA"/>
</dbReference>
<gene>
    <name evidence="1" type="ORF">LEP1GSC035_3422</name>
</gene>
<name>A0ABP2TF23_9LEPT</name>
<dbReference type="Proteomes" id="UP000012099">
    <property type="component" value="Unassembled WGS sequence"/>
</dbReference>
<protein>
    <submittedName>
        <fullName evidence="1">Uncharacterized protein</fullName>
    </submittedName>
</protein>
<proteinExistence type="predicted"/>
<comment type="caution">
    <text evidence="1">The sequence shown here is derived from an EMBL/GenBank/DDBJ whole genome shotgun (WGS) entry which is preliminary data.</text>
</comment>
<keyword evidence="2" id="KW-1185">Reference proteome</keyword>
<evidence type="ECO:0000313" key="2">
    <source>
        <dbReference type="Proteomes" id="UP000012099"/>
    </source>
</evidence>
<organism evidence="1 2">
    <name type="scientific">Leptospira noguchii str. 2007001578</name>
    <dbReference type="NCBI Taxonomy" id="1049974"/>
    <lineage>
        <taxon>Bacteria</taxon>
        <taxon>Pseudomonadati</taxon>
        <taxon>Spirochaetota</taxon>
        <taxon>Spirochaetia</taxon>
        <taxon>Leptospirales</taxon>
        <taxon>Leptospiraceae</taxon>
        <taxon>Leptospira</taxon>
    </lineage>
</organism>